<dbReference type="STRING" id="1384459.GL4_2911"/>
<keyword evidence="2" id="KW-1185">Reference proteome</keyword>
<dbReference type="KEGG" id="mcg:GL4_2911"/>
<evidence type="ECO:0000313" key="2">
    <source>
        <dbReference type="Proteomes" id="UP000031643"/>
    </source>
</evidence>
<evidence type="ECO:0000313" key="1">
    <source>
        <dbReference type="EMBL" id="BAQ18344.1"/>
    </source>
</evidence>
<dbReference type="EMBL" id="AP014648">
    <property type="protein sequence ID" value="BAQ18344.1"/>
    <property type="molecule type" value="Genomic_DNA"/>
</dbReference>
<organism evidence="1 2">
    <name type="scientific">Methyloceanibacter caenitepidi</name>
    <dbReference type="NCBI Taxonomy" id="1384459"/>
    <lineage>
        <taxon>Bacteria</taxon>
        <taxon>Pseudomonadati</taxon>
        <taxon>Pseudomonadota</taxon>
        <taxon>Alphaproteobacteria</taxon>
        <taxon>Hyphomicrobiales</taxon>
        <taxon>Hyphomicrobiaceae</taxon>
        <taxon>Methyloceanibacter</taxon>
    </lineage>
</organism>
<dbReference type="Proteomes" id="UP000031643">
    <property type="component" value="Chromosome"/>
</dbReference>
<protein>
    <submittedName>
        <fullName evidence="1">Uncharacterized protein</fullName>
    </submittedName>
</protein>
<sequence>MNECRIDMAFIQKDHIAGLELKSSRDVLDRLENQVKTFSAVLPELWVGIAPKWCDEVSAHTRYQTGLVCFDVENGETRSACPYRNHAEVDRTITVPLIDLLWRDETASIAHRMCVPIKKREAMCRIVPLLVRKLTGDEIVREVCRELRGRNAFPERPKSDAPILEAA</sequence>
<name>A0A0A8K8M7_9HYPH</name>
<reference evidence="1 2" key="1">
    <citation type="submission" date="2014-09" db="EMBL/GenBank/DDBJ databases">
        <title>Genome sequencing of Methyloceanibacter caenitepidi Gela4.</title>
        <authorList>
            <person name="Takeuchi M."/>
            <person name="Susumu S."/>
            <person name="Kamagata Y."/>
            <person name="Oshima K."/>
            <person name="Hattori M."/>
            <person name="Iwasaki W."/>
        </authorList>
    </citation>
    <scope>NUCLEOTIDE SEQUENCE [LARGE SCALE GENOMIC DNA]</scope>
    <source>
        <strain evidence="1 2">Gela4</strain>
    </source>
</reference>
<dbReference type="AlphaFoldDB" id="A0A0A8K8M7"/>
<gene>
    <name evidence="1" type="ORF">GL4_2911</name>
</gene>
<proteinExistence type="predicted"/>
<accession>A0A0A8K8M7</accession>
<dbReference type="HOGENOM" id="CLU_1592636_0_0_5"/>